<feature type="domain" description="Bacterial repeat" evidence="3">
    <location>
        <begin position="323"/>
        <end position="392"/>
    </location>
</feature>
<evidence type="ECO:0000259" key="3">
    <source>
        <dbReference type="Pfam" id="PF18998"/>
    </source>
</evidence>
<dbReference type="SUPFAM" id="SSF49384">
    <property type="entry name" value="Carbohydrate-binding domain"/>
    <property type="match status" value="1"/>
</dbReference>
<organism evidence="4 5">
    <name type="scientific">Candidatus Nealsonbacteria bacterium CG08_land_8_20_14_0_20_36_22</name>
    <dbReference type="NCBI Taxonomy" id="1974704"/>
    <lineage>
        <taxon>Bacteria</taxon>
        <taxon>Candidatus Nealsoniibacteriota</taxon>
    </lineage>
</organism>
<feature type="domain" description="Cohesin" evidence="2">
    <location>
        <begin position="398"/>
        <end position="523"/>
    </location>
</feature>
<gene>
    <name evidence="4" type="ORF">COT32_00140</name>
</gene>
<reference evidence="5" key="1">
    <citation type="submission" date="2017-09" db="EMBL/GenBank/DDBJ databases">
        <title>Depth-based differentiation of microbial function through sediment-hosted aquifers and enrichment of novel symbionts in the deep terrestrial subsurface.</title>
        <authorList>
            <person name="Probst A.J."/>
            <person name="Ladd B."/>
            <person name="Jarett J.K."/>
            <person name="Geller-Mcgrath D.E."/>
            <person name="Sieber C.M.K."/>
            <person name="Emerson J.B."/>
            <person name="Anantharaman K."/>
            <person name="Thomas B.C."/>
            <person name="Malmstrom R."/>
            <person name="Stieglmeier M."/>
            <person name="Klingl A."/>
            <person name="Woyke T."/>
            <person name="Ryan C.M."/>
            <person name="Banfield J.F."/>
        </authorList>
    </citation>
    <scope>NUCLEOTIDE SEQUENCE [LARGE SCALE GENOMIC DNA]</scope>
</reference>
<protein>
    <recommendedName>
        <fullName evidence="6">Cohesin domain-containing protein</fullName>
    </recommendedName>
</protein>
<dbReference type="Pfam" id="PF00963">
    <property type="entry name" value="Cohesin"/>
    <property type="match status" value="1"/>
</dbReference>
<sequence>MKTIKLSIIALIIGVSITLSFGVQAQSLEGIELPALPTISKPISQMTVPELQAKIQEIIAVVQKLQTILVQLRGKPDISRIPSTYTFTTNLKYGTSSQDVKYLQIFLNSDPDTQISISGKGSPNNEIIYFGLKTQQSVIKFQEEYKQDILTPLNLSQGTGFVGSGTRNKINQLLEQYRAGVIPTQTPSPTPIITPTPTPTPTPLTPQPEITLYVDLKVSVDSSNWQNTLTGTAPLTGVDLKATVTGTATGTINYMFDCTNDGTWDSPDDSQYKGITTIIKEFTNGCSFQNPGTYTAKVKVERNVVTPVQDTATITVNQPTSTYTLSINQTGSGSVTKNPNQSSYASGTTVTLTATAAAGYTFSSWSGDLTGTTNPATITMNSNKTITANFAQLSGTIVTVSSASGAAGATNIAVPITVSGLGAQKVYAIDITLTYDQSLITATGVQKGSITSSWNLESNVSTAGQARIALYSSTELASSGGEIAKLIFSVKSGASSGSKSALTLTKANLNEVTANNKLNGEFTIQ</sequence>
<evidence type="ECO:0000313" key="4">
    <source>
        <dbReference type="EMBL" id="PIS40359.1"/>
    </source>
</evidence>
<dbReference type="AlphaFoldDB" id="A0A2H0YQ13"/>
<dbReference type="Gene3D" id="1.10.101.10">
    <property type="entry name" value="PGBD-like superfamily/PGBD"/>
    <property type="match status" value="1"/>
</dbReference>
<dbReference type="Proteomes" id="UP000231472">
    <property type="component" value="Unassembled WGS sequence"/>
</dbReference>
<evidence type="ECO:0000256" key="1">
    <source>
        <dbReference type="SAM" id="MobiDB-lite"/>
    </source>
</evidence>
<proteinExistence type="predicted"/>
<evidence type="ECO:0008006" key="6">
    <source>
        <dbReference type="Google" id="ProtNLM"/>
    </source>
</evidence>
<evidence type="ECO:0000259" key="2">
    <source>
        <dbReference type="Pfam" id="PF00963"/>
    </source>
</evidence>
<dbReference type="InterPro" id="IPR008965">
    <property type="entry name" value="CBM2/CBM3_carb-bd_dom_sf"/>
</dbReference>
<dbReference type="InterPro" id="IPR044060">
    <property type="entry name" value="Bacterial_rp_domain"/>
</dbReference>
<dbReference type="Gene3D" id="2.60.40.680">
    <property type="match status" value="1"/>
</dbReference>
<comment type="caution">
    <text evidence="4">The sequence shown here is derived from an EMBL/GenBank/DDBJ whole genome shotgun (WGS) entry which is preliminary data.</text>
</comment>
<feature type="region of interest" description="Disordered" evidence="1">
    <location>
        <begin position="184"/>
        <end position="206"/>
    </location>
</feature>
<evidence type="ECO:0000313" key="5">
    <source>
        <dbReference type="Proteomes" id="UP000231472"/>
    </source>
</evidence>
<dbReference type="Pfam" id="PF18998">
    <property type="entry name" value="Flg_new_2"/>
    <property type="match status" value="1"/>
</dbReference>
<feature type="compositionally biased region" description="Pro residues" evidence="1">
    <location>
        <begin position="186"/>
        <end position="206"/>
    </location>
</feature>
<dbReference type="EMBL" id="PEYC01000004">
    <property type="protein sequence ID" value="PIS40359.1"/>
    <property type="molecule type" value="Genomic_DNA"/>
</dbReference>
<dbReference type="GO" id="GO:0030246">
    <property type="term" value="F:carbohydrate binding"/>
    <property type="evidence" value="ECO:0007669"/>
    <property type="project" value="InterPro"/>
</dbReference>
<dbReference type="InterPro" id="IPR002102">
    <property type="entry name" value="Cohesin_dom"/>
</dbReference>
<accession>A0A2H0YQ13</accession>
<name>A0A2H0YQ13_9BACT</name>
<dbReference type="GO" id="GO:0000272">
    <property type="term" value="P:polysaccharide catabolic process"/>
    <property type="evidence" value="ECO:0007669"/>
    <property type="project" value="InterPro"/>
</dbReference>
<dbReference type="InterPro" id="IPR036366">
    <property type="entry name" value="PGBDSf"/>
</dbReference>